<feature type="compositionally biased region" description="Low complexity" evidence="1">
    <location>
        <begin position="24"/>
        <end position="41"/>
    </location>
</feature>
<evidence type="ECO:0000313" key="3">
    <source>
        <dbReference type="Proteomes" id="UP001341281"/>
    </source>
</evidence>
<proteinExistence type="predicted"/>
<accession>A0AAQ3WKT7</accession>
<protein>
    <submittedName>
        <fullName evidence="2">Uncharacterized protein</fullName>
    </submittedName>
</protein>
<dbReference type="EMBL" id="CP144747">
    <property type="protein sequence ID" value="WVZ65046.1"/>
    <property type="molecule type" value="Genomic_DNA"/>
</dbReference>
<dbReference type="Proteomes" id="UP001341281">
    <property type="component" value="Chromosome 03"/>
</dbReference>
<evidence type="ECO:0000313" key="2">
    <source>
        <dbReference type="EMBL" id="WVZ65046.1"/>
    </source>
</evidence>
<feature type="region of interest" description="Disordered" evidence="1">
    <location>
        <begin position="19"/>
        <end position="47"/>
    </location>
</feature>
<sequence>MVLFPFPFLAGLQLRSPTIASRGTPTHLPSSSSTTGSPEYSCAAKKASTSRPAAGLRQLHASSAGAPLLVQAGRLKYPFEVFIKDESS</sequence>
<organism evidence="2 3">
    <name type="scientific">Paspalum notatum var. saurae</name>
    <dbReference type="NCBI Taxonomy" id="547442"/>
    <lineage>
        <taxon>Eukaryota</taxon>
        <taxon>Viridiplantae</taxon>
        <taxon>Streptophyta</taxon>
        <taxon>Embryophyta</taxon>
        <taxon>Tracheophyta</taxon>
        <taxon>Spermatophyta</taxon>
        <taxon>Magnoliopsida</taxon>
        <taxon>Liliopsida</taxon>
        <taxon>Poales</taxon>
        <taxon>Poaceae</taxon>
        <taxon>PACMAD clade</taxon>
        <taxon>Panicoideae</taxon>
        <taxon>Andropogonodae</taxon>
        <taxon>Paspaleae</taxon>
        <taxon>Paspalinae</taxon>
        <taxon>Paspalum</taxon>
    </lineage>
</organism>
<keyword evidence="3" id="KW-1185">Reference proteome</keyword>
<dbReference type="AlphaFoldDB" id="A0AAQ3WKT7"/>
<name>A0AAQ3WKT7_PASNO</name>
<evidence type="ECO:0000256" key="1">
    <source>
        <dbReference type="SAM" id="MobiDB-lite"/>
    </source>
</evidence>
<gene>
    <name evidence="2" type="ORF">U9M48_014470</name>
</gene>
<reference evidence="2 3" key="1">
    <citation type="submission" date="2024-02" db="EMBL/GenBank/DDBJ databases">
        <title>High-quality chromosome-scale genome assembly of Pensacola bahiagrass (Paspalum notatum Flugge var. saurae).</title>
        <authorList>
            <person name="Vega J.M."/>
            <person name="Podio M."/>
            <person name="Orjuela J."/>
            <person name="Siena L.A."/>
            <person name="Pessino S.C."/>
            <person name="Combes M.C."/>
            <person name="Mariac C."/>
            <person name="Albertini E."/>
            <person name="Pupilli F."/>
            <person name="Ortiz J.P.A."/>
            <person name="Leblanc O."/>
        </authorList>
    </citation>
    <scope>NUCLEOTIDE SEQUENCE [LARGE SCALE GENOMIC DNA]</scope>
    <source>
        <strain evidence="2">R1</strain>
        <tissue evidence="2">Leaf</tissue>
    </source>
</reference>